<dbReference type="AlphaFoldDB" id="A0AAE0DEP9"/>
<organism evidence="1 2">
    <name type="scientific">Colletotrichum kahawae</name>
    <name type="common">Coffee berry disease fungus</name>
    <dbReference type="NCBI Taxonomy" id="34407"/>
    <lineage>
        <taxon>Eukaryota</taxon>
        <taxon>Fungi</taxon>
        <taxon>Dikarya</taxon>
        <taxon>Ascomycota</taxon>
        <taxon>Pezizomycotina</taxon>
        <taxon>Sordariomycetes</taxon>
        <taxon>Hypocreomycetidae</taxon>
        <taxon>Glomerellales</taxon>
        <taxon>Glomerellaceae</taxon>
        <taxon>Colletotrichum</taxon>
        <taxon>Colletotrichum gloeosporioides species complex</taxon>
    </lineage>
</organism>
<evidence type="ECO:0000313" key="1">
    <source>
        <dbReference type="EMBL" id="KAK2775411.1"/>
    </source>
</evidence>
<comment type="caution">
    <text evidence="1">The sequence shown here is derived from an EMBL/GenBank/DDBJ whole genome shotgun (WGS) entry which is preliminary data.</text>
</comment>
<gene>
    <name evidence="1" type="ORF">CKAH01_12780</name>
</gene>
<sequence length="76" mass="8695">MYDVDFDLRGIPNGTINPCPRENIAEVYNQRTTRETGTMAASKNVMPSVVGTLVWYEHLLEAIDKRLWERLKASVI</sequence>
<dbReference type="EMBL" id="VYYT01000036">
    <property type="protein sequence ID" value="KAK2775411.1"/>
    <property type="molecule type" value="Genomic_DNA"/>
</dbReference>
<proteinExistence type="predicted"/>
<dbReference type="GO" id="GO:0016787">
    <property type="term" value="F:hydrolase activity"/>
    <property type="evidence" value="ECO:0007669"/>
    <property type="project" value="UniProtKB-KW"/>
</dbReference>
<keyword evidence="1" id="KW-0378">Hydrolase</keyword>
<keyword evidence="2" id="KW-1185">Reference proteome</keyword>
<evidence type="ECO:0000313" key="2">
    <source>
        <dbReference type="Proteomes" id="UP001281614"/>
    </source>
</evidence>
<protein>
    <submittedName>
        <fullName evidence="1">Haloacid dehalogenase-like hydrolase</fullName>
    </submittedName>
</protein>
<accession>A0AAE0DEP9</accession>
<name>A0AAE0DEP9_COLKA</name>
<dbReference type="Proteomes" id="UP001281614">
    <property type="component" value="Unassembled WGS sequence"/>
</dbReference>
<reference evidence="1" key="1">
    <citation type="submission" date="2023-02" db="EMBL/GenBank/DDBJ databases">
        <title>Colletotrichum kahawae CIFC_Que2 genome sequencing and assembly.</title>
        <authorList>
            <person name="Baroncelli R."/>
        </authorList>
    </citation>
    <scope>NUCLEOTIDE SEQUENCE</scope>
    <source>
        <strain evidence="1">CIFC_Que2</strain>
    </source>
</reference>